<dbReference type="AlphaFoldDB" id="A0A151GCD6"/>
<reference evidence="2 3" key="1">
    <citation type="journal article" date="2016" name="Sci. Rep.">
        <title>Insights into Adaptations to a Near-Obligate Nematode Endoparasitic Lifestyle from the Finished Genome of Drechmeria coniospora.</title>
        <authorList>
            <person name="Zhang L."/>
            <person name="Zhou Z."/>
            <person name="Guo Q."/>
            <person name="Fokkens L."/>
            <person name="Miskei M."/>
            <person name="Pocsi I."/>
            <person name="Zhang W."/>
            <person name="Chen M."/>
            <person name="Wang L."/>
            <person name="Sun Y."/>
            <person name="Donzelli B.G."/>
            <person name="Gibson D.M."/>
            <person name="Nelson D.R."/>
            <person name="Luo J.G."/>
            <person name="Rep M."/>
            <person name="Liu H."/>
            <person name="Yang S."/>
            <person name="Wang J."/>
            <person name="Krasnoff S.B."/>
            <person name="Xu Y."/>
            <person name="Molnar I."/>
            <person name="Lin M."/>
        </authorList>
    </citation>
    <scope>NUCLEOTIDE SEQUENCE [LARGE SCALE GENOMIC DNA]</scope>
    <source>
        <strain evidence="2 3">ARSEF 6962</strain>
    </source>
</reference>
<sequence>MLNEAAAAALGCPVEGNPDLYGLGIRVGIYLQMLTVQLSGLLSTAFRLEDHIGQGTIVFVLAAVVVLVRLLSMTINPGPDGSGAGKGIEPVEVFPVLTLLLIQVGVCRVSSENKTTMLIWMAELVGLAALFLWFWWRGMDLLPRSCPDDKAFFFAQVSIYNWFRTFNKVSSVVTAVAVAIAVVSASASVLYHCVVAAVRHLRNKRDDDEGAAENVDAETRRYKPVVGAFDLVANVGAIVFVEMSLKWNNISGVHSLNSPGQFMPFFVALGQLLTVFYSAIKHGLRAYAEERIVVEHGEKSGR</sequence>
<evidence type="ECO:0000313" key="3">
    <source>
        <dbReference type="Proteomes" id="UP000076580"/>
    </source>
</evidence>
<protein>
    <submittedName>
        <fullName evidence="2">Uncharacterized protein</fullName>
    </submittedName>
</protein>
<evidence type="ECO:0000313" key="2">
    <source>
        <dbReference type="EMBL" id="KYK54772.1"/>
    </source>
</evidence>
<feature type="transmembrane region" description="Helical" evidence="1">
    <location>
        <begin position="55"/>
        <end position="73"/>
    </location>
</feature>
<proteinExistence type="predicted"/>
<comment type="caution">
    <text evidence="2">The sequence shown here is derived from an EMBL/GenBank/DDBJ whole genome shotgun (WGS) entry which is preliminary data.</text>
</comment>
<evidence type="ECO:0000256" key="1">
    <source>
        <dbReference type="SAM" id="Phobius"/>
    </source>
</evidence>
<dbReference type="GeneID" id="63719375"/>
<feature type="transmembrane region" description="Helical" evidence="1">
    <location>
        <begin position="261"/>
        <end position="280"/>
    </location>
</feature>
<keyword evidence="1" id="KW-0472">Membrane</keyword>
<gene>
    <name evidence="2" type="ORF">DCS_06732</name>
</gene>
<accession>A0A151GCD6</accession>
<feature type="transmembrane region" description="Helical" evidence="1">
    <location>
        <begin position="93"/>
        <end position="111"/>
    </location>
</feature>
<keyword evidence="1" id="KW-0812">Transmembrane</keyword>
<dbReference type="STRING" id="98403.A0A151GCD6"/>
<feature type="transmembrane region" description="Helical" evidence="1">
    <location>
        <begin position="172"/>
        <end position="198"/>
    </location>
</feature>
<feature type="transmembrane region" description="Helical" evidence="1">
    <location>
        <begin position="29"/>
        <end position="48"/>
    </location>
</feature>
<keyword evidence="1" id="KW-1133">Transmembrane helix</keyword>
<organism evidence="2 3">
    <name type="scientific">Drechmeria coniospora</name>
    <name type="common">Nematophagous fungus</name>
    <name type="synonym">Meria coniospora</name>
    <dbReference type="NCBI Taxonomy" id="98403"/>
    <lineage>
        <taxon>Eukaryota</taxon>
        <taxon>Fungi</taxon>
        <taxon>Dikarya</taxon>
        <taxon>Ascomycota</taxon>
        <taxon>Pezizomycotina</taxon>
        <taxon>Sordariomycetes</taxon>
        <taxon>Hypocreomycetidae</taxon>
        <taxon>Hypocreales</taxon>
        <taxon>Ophiocordycipitaceae</taxon>
        <taxon>Drechmeria</taxon>
    </lineage>
</organism>
<dbReference type="InParanoid" id="A0A151GCD6"/>
<dbReference type="EMBL" id="LAYC01000003">
    <property type="protein sequence ID" value="KYK54772.1"/>
    <property type="molecule type" value="Genomic_DNA"/>
</dbReference>
<feature type="transmembrane region" description="Helical" evidence="1">
    <location>
        <begin position="118"/>
        <end position="136"/>
    </location>
</feature>
<dbReference type="RefSeq" id="XP_040654124.1">
    <property type="nucleotide sequence ID" value="XM_040804020.1"/>
</dbReference>
<keyword evidence="3" id="KW-1185">Reference proteome</keyword>
<feature type="transmembrane region" description="Helical" evidence="1">
    <location>
        <begin position="224"/>
        <end position="241"/>
    </location>
</feature>
<name>A0A151GCD6_DRECN</name>
<dbReference type="Proteomes" id="UP000076580">
    <property type="component" value="Chromosome 03"/>
</dbReference>